<keyword evidence="5" id="KW-0472">Membrane</keyword>
<evidence type="ECO:0000256" key="6">
    <source>
        <dbReference type="ARBA" id="ARBA00023288"/>
    </source>
</evidence>
<evidence type="ECO:0000259" key="8">
    <source>
        <dbReference type="Pfam" id="PF02608"/>
    </source>
</evidence>
<protein>
    <submittedName>
        <fullName evidence="9">Membrane lipoprotein TpN38(B)</fullName>
    </submittedName>
</protein>
<feature type="domain" description="ABC transporter substrate-binding protein PnrA-like" evidence="8">
    <location>
        <begin position="44"/>
        <end position="351"/>
    </location>
</feature>
<dbReference type="PANTHER" id="PTHR34296:SF2">
    <property type="entry name" value="ABC TRANSPORTER GUANOSINE-BINDING PROTEIN NUPN"/>
    <property type="match status" value="1"/>
</dbReference>
<name>A0A136WFR7_9FIRM</name>
<comment type="subcellular location">
    <subcellularLocation>
        <location evidence="1">Cell membrane</location>
        <topology evidence="1">Lipid-anchor</topology>
    </subcellularLocation>
</comment>
<evidence type="ECO:0000256" key="3">
    <source>
        <dbReference type="ARBA" id="ARBA00022475"/>
    </source>
</evidence>
<dbReference type="RefSeq" id="WP_066086154.1">
    <property type="nucleotide sequence ID" value="NZ_LRVM01000003.1"/>
</dbReference>
<dbReference type="InterPro" id="IPR003760">
    <property type="entry name" value="PnrA-like"/>
</dbReference>
<proteinExistence type="inferred from homology"/>
<feature type="signal peptide" evidence="7">
    <location>
        <begin position="1"/>
        <end position="19"/>
    </location>
</feature>
<evidence type="ECO:0000313" key="9">
    <source>
        <dbReference type="EMBL" id="KXL53290.1"/>
    </source>
</evidence>
<sequence length="376" mass="40232">MKKLLSMLLASALTVSMLAGCGGSKANTDADNGAAADNEKKVYKVCNLVNGTLGDKSFFDSAQAGLEKLKADGRIDFTTIEMGGTTEDQAKWQGYLEEVSASGDYDLIICGTYQMPDYLKNVSEMYPDQKYLIYDDTTHQLPNVANLSYAQNDLGYLVGVYAGAMTTETSVEGMNEDAVVGFVGGVDSPVINDFLYGFILGAQESNPDIKIDTRYVNSYVDPAKAKELAESMINDKKCDIIWGVAGNSGNGAAEAALETGKAFFIGVDSDQELTFSPELAAITLTSGLKNIGNSLIWFFDEWDAGVEHFGQHTLLGMKEGGIGVVTDKNYDSKTPEAVKEKVAAAIEAISSGDVVVPTAIGNQTDDVQQLRESVKP</sequence>
<dbReference type="AlphaFoldDB" id="A0A136WFR7"/>
<dbReference type="EMBL" id="LRVM01000003">
    <property type="protein sequence ID" value="KXL53290.1"/>
    <property type="molecule type" value="Genomic_DNA"/>
</dbReference>
<dbReference type="CDD" id="cd19964">
    <property type="entry name" value="PBP1_BMP-like"/>
    <property type="match status" value="1"/>
</dbReference>
<keyword evidence="4 7" id="KW-0732">Signal</keyword>
<gene>
    <name evidence="9" type="ORF">CLNEO_12610</name>
</gene>
<dbReference type="PATRIC" id="fig|36847.3.peg.1461"/>
<evidence type="ECO:0000256" key="7">
    <source>
        <dbReference type="SAM" id="SignalP"/>
    </source>
</evidence>
<dbReference type="OrthoDB" id="9769871at2"/>
<dbReference type="GO" id="GO:0005886">
    <property type="term" value="C:plasma membrane"/>
    <property type="evidence" value="ECO:0007669"/>
    <property type="project" value="UniProtKB-SubCell"/>
</dbReference>
<keyword evidence="3" id="KW-1003">Cell membrane</keyword>
<comment type="caution">
    <text evidence="9">The sequence shown here is derived from an EMBL/GenBank/DDBJ whole genome shotgun (WGS) entry which is preliminary data.</text>
</comment>
<dbReference type="PANTHER" id="PTHR34296">
    <property type="entry name" value="TRANSCRIPTIONAL ACTIVATOR PROTEIN MED"/>
    <property type="match status" value="1"/>
</dbReference>
<keyword evidence="6 9" id="KW-0449">Lipoprotein</keyword>
<dbReference type="Proteomes" id="UP000070539">
    <property type="component" value="Unassembled WGS sequence"/>
</dbReference>
<dbReference type="InterPro" id="IPR028082">
    <property type="entry name" value="Peripla_BP_I"/>
</dbReference>
<evidence type="ECO:0000313" key="10">
    <source>
        <dbReference type="Proteomes" id="UP000070539"/>
    </source>
</evidence>
<dbReference type="Gene3D" id="3.40.50.2300">
    <property type="match status" value="2"/>
</dbReference>
<evidence type="ECO:0000256" key="2">
    <source>
        <dbReference type="ARBA" id="ARBA00008610"/>
    </source>
</evidence>
<comment type="similarity">
    <text evidence="2">Belongs to the BMP lipoprotein family.</text>
</comment>
<dbReference type="Pfam" id="PF02608">
    <property type="entry name" value="Bmp"/>
    <property type="match status" value="1"/>
</dbReference>
<dbReference type="InterPro" id="IPR050957">
    <property type="entry name" value="BMP_lipoprotein"/>
</dbReference>
<evidence type="ECO:0000256" key="4">
    <source>
        <dbReference type="ARBA" id="ARBA00022729"/>
    </source>
</evidence>
<dbReference type="STRING" id="36847.CLNEO_12610"/>
<organism evidence="9 10">
    <name type="scientific">Anaerotignum neopropionicum</name>
    <dbReference type="NCBI Taxonomy" id="36847"/>
    <lineage>
        <taxon>Bacteria</taxon>
        <taxon>Bacillati</taxon>
        <taxon>Bacillota</taxon>
        <taxon>Clostridia</taxon>
        <taxon>Lachnospirales</taxon>
        <taxon>Anaerotignaceae</taxon>
        <taxon>Anaerotignum</taxon>
    </lineage>
</organism>
<accession>A0A136WFR7</accession>
<dbReference type="SUPFAM" id="SSF53822">
    <property type="entry name" value="Periplasmic binding protein-like I"/>
    <property type="match status" value="1"/>
</dbReference>
<evidence type="ECO:0000256" key="1">
    <source>
        <dbReference type="ARBA" id="ARBA00004193"/>
    </source>
</evidence>
<dbReference type="PROSITE" id="PS51257">
    <property type="entry name" value="PROKAR_LIPOPROTEIN"/>
    <property type="match status" value="1"/>
</dbReference>
<keyword evidence="10" id="KW-1185">Reference proteome</keyword>
<evidence type="ECO:0000256" key="5">
    <source>
        <dbReference type="ARBA" id="ARBA00023136"/>
    </source>
</evidence>
<feature type="chain" id="PRO_5038828017" evidence="7">
    <location>
        <begin position="20"/>
        <end position="376"/>
    </location>
</feature>
<reference evidence="9 10" key="1">
    <citation type="submission" date="2016-01" db="EMBL/GenBank/DDBJ databases">
        <title>Genome sequence of Clostridium neopropionicum X4, DSM-3847.</title>
        <authorList>
            <person name="Poehlein A."/>
            <person name="Beck M.H."/>
            <person name="Bengelsdorf F.R."/>
            <person name="Daniel R."/>
            <person name="Duerre P."/>
        </authorList>
    </citation>
    <scope>NUCLEOTIDE SEQUENCE [LARGE SCALE GENOMIC DNA]</scope>
    <source>
        <strain evidence="9 10">DSM-3847</strain>
    </source>
</reference>